<dbReference type="FunFam" id="3.40.50.720:FF:000084">
    <property type="entry name" value="Short-chain dehydrogenase reductase"/>
    <property type="match status" value="1"/>
</dbReference>
<comment type="similarity">
    <text evidence="1">Belongs to the short-chain dehydrogenases/reductases (SDR) family.</text>
</comment>
<evidence type="ECO:0000259" key="3">
    <source>
        <dbReference type="SMART" id="SM00822"/>
    </source>
</evidence>
<dbReference type="PRINTS" id="PR00081">
    <property type="entry name" value="GDHRDH"/>
</dbReference>
<comment type="caution">
    <text evidence="4">The sequence shown here is derived from an EMBL/GenBank/DDBJ whole genome shotgun (WGS) entry which is preliminary data.</text>
</comment>
<dbReference type="GO" id="GO:0016491">
    <property type="term" value="F:oxidoreductase activity"/>
    <property type="evidence" value="ECO:0007669"/>
    <property type="project" value="UniProtKB-KW"/>
</dbReference>
<evidence type="ECO:0000313" key="4">
    <source>
        <dbReference type="EMBL" id="KJE20898.1"/>
    </source>
</evidence>
<evidence type="ECO:0000313" key="5">
    <source>
        <dbReference type="Proteomes" id="UP000032545"/>
    </source>
</evidence>
<reference evidence="5" key="1">
    <citation type="submission" date="2015-02" db="EMBL/GenBank/DDBJ databases">
        <title>Draft Genome of Frankia sp. CpI1-S.</title>
        <authorList>
            <person name="Oshone R.T."/>
            <person name="Ngom M."/>
            <person name="Ghodhbane-Gtari F."/>
            <person name="Gtari M."/>
            <person name="Morris K."/>
            <person name="Thomas K."/>
            <person name="Sen A."/>
            <person name="Tisa L.S."/>
        </authorList>
    </citation>
    <scope>NUCLEOTIDE SEQUENCE [LARGE SCALE GENOMIC DNA]</scope>
    <source>
        <strain evidence="5">CpI1-S</strain>
    </source>
</reference>
<dbReference type="AlphaFoldDB" id="A0A0D8B9E4"/>
<dbReference type="InterPro" id="IPR036291">
    <property type="entry name" value="NAD(P)-bd_dom_sf"/>
</dbReference>
<protein>
    <recommendedName>
        <fullName evidence="3">Ketoreductase domain-containing protein</fullName>
    </recommendedName>
</protein>
<evidence type="ECO:0000256" key="1">
    <source>
        <dbReference type="ARBA" id="ARBA00006484"/>
    </source>
</evidence>
<feature type="domain" description="Ketoreductase" evidence="3">
    <location>
        <begin position="6"/>
        <end position="187"/>
    </location>
</feature>
<keyword evidence="5" id="KW-1185">Reference proteome</keyword>
<reference evidence="4 5" key="2">
    <citation type="journal article" date="2016" name="Genome Announc.">
        <title>Permanent Draft Genome Sequences for Two Variants of Frankia sp. Strain CpI1, the First Frankia Strain Isolated from Root Nodules of Comptonia peregrina.</title>
        <authorList>
            <person name="Oshone R."/>
            <person name="Hurst S.G.IV."/>
            <person name="Abebe-Akele F."/>
            <person name="Simpson S."/>
            <person name="Morris K."/>
            <person name="Thomas W.K."/>
            <person name="Tisa L.S."/>
        </authorList>
    </citation>
    <scope>NUCLEOTIDE SEQUENCE [LARGE SCALE GENOMIC DNA]</scope>
    <source>
        <strain evidence="5">CpI1-S</strain>
    </source>
</reference>
<dbReference type="SUPFAM" id="SSF51735">
    <property type="entry name" value="NAD(P)-binding Rossmann-fold domains"/>
    <property type="match status" value="1"/>
</dbReference>
<dbReference type="RefSeq" id="WP_011604680.1">
    <property type="nucleotide sequence ID" value="NZ_JYFN01000048.1"/>
</dbReference>
<dbReference type="PATRIC" id="fig|1502723.3.peg.4740"/>
<proteinExistence type="inferred from homology"/>
<dbReference type="Proteomes" id="UP000032545">
    <property type="component" value="Unassembled WGS sequence"/>
</dbReference>
<dbReference type="PANTHER" id="PTHR43639:SF1">
    <property type="entry name" value="SHORT-CHAIN DEHYDROGENASE_REDUCTASE FAMILY PROTEIN"/>
    <property type="match status" value="1"/>
</dbReference>
<gene>
    <name evidence="4" type="ORF">FF36_04769</name>
</gene>
<dbReference type="Pfam" id="PF13561">
    <property type="entry name" value="adh_short_C2"/>
    <property type="match status" value="1"/>
</dbReference>
<organism evidence="4 5">
    <name type="scientific">Frankia torreyi</name>
    <dbReference type="NCBI Taxonomy" id="1856"/>
    <lineage>
        <taxon>Bacteria</taxon>
        <taxon>Bacillati</taxon>
        <taxon>Actinomycetota</taxon>
        <taxon>Actinomycetes</taxon>
        <taxon>Frankiales</taxon>
        <taxon>Frankiaceae</taxon>
        <taxon>Frankia</taxon>
    </lineage>
</organism>
<evidence type="ECO:0000256" key="2">
    <source>
        <dbReference type="ARBA" id="ARBA00023002"/>
    </source>
</evidence>
<dbReference type="SMART" id="SM00822">
    <property type="entry name" value="PKS_KR"/>
    <property type="match status" value="1"/>
</dbReference>
<sequence>MRLAETVALVTGAGQGVGRGVALALAAEGAAVAVVGRTLAKCEAVAAEIVERGGRAIAVQADAGVRADVDAAVAAVRAGLGPVTSLVNVAQTTRYGSIRRLTEDDLDAVWQSGPVGSLRFMQACFDDLRASKGSVVNFGSGSGLTARPAMGAYAAVKEALRTMSRVAAAEWGRYGIRVNVVCPLAGSPGFDSWTADLPDAAASLAAQVPLGRLGDAEADVGRAVVFLVGPDAQYITGTTLMVDGGYDYLR</sequence>
<dbReference type="InterPro" id="IPR057326">
    <property type="entry name" value="KR_dom"/>
</dbReference>
<dbReference type="Gene3D" id="3.40.50.720">
    <property type="entry name" value="NAD(P)-binding Rossmann-like Domain"/>
    <property type="match status" value="1"/>
</dbReference>
<dbReference type="EMBL" id="JYFN01000048">
    <property type="protein sequence ID" value="KJE20898.1"/>
    <property type="molecule type" value="Genomic_DNA"/>
</dbReference>
<dbReference type="InterPro" id="IPR002347">
    <property type="entry name" value="SDR_fam"/>
</dbReference>
<dbReference type="OrthoDB" id="4380821at2"/>
<name>A0A0D8B9E4_9ACTN</name>
<dbReference type="PANTHER" id="PTHR43639">
    <property type="entry name" value="OXIDOREDUCTASE, SHORT-CHAIN DEHYDROGENASE/REDUCTASE FAMILY (AFU_ORTHOLOGUE AFUA_5G02870)"/>
    <property type="match status" value="1"/>
</dbReference>
<accession>A0A0D8B9E4</accession>
<keyword evidence="2" id="KW-0560">Oxidoreductase</keyword>